<feature type="cross-link" description="Glycyl lysine isopeptide (Lys-Gly) (interchain with G-Cter in SUMO2)" evidence="9">
    <location>
        <position position="170"/>
    </location>
</feature>
<keyword evidence="6 8" id="KW-0067">ATP-binding</keyword>
<evidence type="ECO:0000256" key="4">
    <source>
        <dbReference type="ARBA" id="ARBA00022741"/>
    </source>
</evidence>
<dbReference type="InterPro" id="IPR030616">
    <property type="entry name" value="Aur-like"/>
</dbReference>
<comment type="similarity">
    <text evidence="11">Belongs to the protein kinase superfamily.</text>
</comment>
<dbReference type="InterPro" id="IPR017441">
    <property type="entry name" value="Protein_kinase_ATP_BS"/>
</dbReference>
<keyword evidence="3" id="KW-0808">Transferase</keyword>
<feature type="binding site" evidence="8 10">
    <location>
        <position position="73"/>
    </location>
    <ligand>
        <name>ATP</name>
        <dbReference type="ChEBI" id="CHEBI:30616"/>
    </ligand>
</feature>
<evidence type="ECO:0000259" key="12">
    <source>
        <dbReference type="PROSITE" id="PS50011"/>
    </source>
</evidence>
<keyword evidence="14" id="KW-1185">Reference proteome</keyword>
<evidence type="ECO:0000313" key="14">
    <source>
        <dbReference type="Proteomes" id="UP000187209"/>
    </source>
</evidence>
<evidence type="ECO:0000256" key="5">
    <source>
        <dbReference type="ARBA" id="ARBA00022777"/>
    </source>
</evidence>
<dbReference type="CDD" id="cd05117">
    <property type="entry name" value="STKc_CAMK"/>
    <property type="match status" value="1"/>
</dbReference>
<feature type="binding site" evidence="8">
    <location>
        <position position="188"/>
    </location>
    <ligand>
        <name>ATP</name>
        <dbReference type="ChEBI" id="CHEBI:30616"/>
    </ligand>
</feature>
<feature type="binding site" evidence="8">
    <location>
        <begin position="172"/>
        <end position="173"/>
    </location>
    <ligand>
        <name>ATP</name>
        <dbReference type="ChEBI" id="CHEBI:30616"/>
    </ligand>
</feature>
<dbReference type="GO" id="GO:0005524">
    <property type="term" value="F:ATP binding"/>
    <property type="evidence" value="ECO:0007669"/>
    <property type="project" value="UniProtKB-UniRule"/>
</dbReference>
<dbReference type="Proteomes" id="UP000187209">
    <property type="component" value="Unassembled WGS sequence"/>
</dbReference>
<dbReference type="AlphaFoldDB" id="A0A1R2CZZ4"/>
<organism evidence="13 14">
    <name type="scientific">Stentor coeruleus</name>
    <dbReference type="NCBI Taxonomy" id="5963"/>
    <lineage>
        <taxon>Eukaryota</taxon>
        <taxon>Sar</taxon>
        <taxon>Alveolata</taxon>
        <taxon>Ciliophora</taxon>
        <taxon>Postciliodesmatophora</taxon>
        <taxon>Heterotrichea</taxon>
        <taxon>Heterotrichida</taxon>
        <taxon>Stentoridae</taxon>
        <taxon>Stentor</taxon>
    </lineage>
</organism>
<evidence type="ECO:0000256" key="2">
    <source>
        <dbReference type="ARBA" id="ARBA00022527"/>
    </source>
</evidence>
<evidence type="ECO:0000313" key="13">
    <source>
        <dbReference type="EMBL" id="OMJ94551.1"/>
    </source>
</evidence>
<dbReference type="InterPro" id="IPR011009">
    <property type="entry name" value="Kinase-like_dom_sf"/>
</dbReference>
<dbReference type="GO" id="GO:0004674">
    <property type="term" value="F:protein serine/threonine kinase activity"/>
    <property type="evidence" value="ECO:0007669"/>
    <property type="project" value="UniProtKB-KW"/>
</dbReference>
<dbReference type="FunFam" id="1.10.510.10:FF:000571">
    <property type="entry name" value="Maternal embryonic leucine zipper kinase"/>
    <property type="match status" value="1"/>
</dbReference>
<evidence type="ECO:0000256" key="8">
    <source>
        <dbReference type="PIRSR" id="PIRSR630616-2"/>
    </source>
</evidence>
<evidence type="ECO:0000256" key="10">
    <source>
        <dbReference type="PROSITE-ProRule" id="PRU10141"/>
    </source>
</evidence>
<protein>
    <recommendedName>
        <fullName evidence="12">Protein kinase domain-containing protein</fullName>
    </recommendedName>
</protein>
<dbReference type="InterPro" id="IPR008271">
    <property type="entry name" value="Ser/Thr_kinase_AS"/>
</dbReference>
<sequence length="425" mass="48545">MGCAVINHHKKKQHNSNPLSIKHLQYKNIEKEFQIKSFSSSNDYISIKHLGRGAFSEVMLCKHIPSQELRALKILRKNSLINAHFLSYGLLKEAVYLERINHPNILKFYDYFDDNLNYYIASEYCKEGSLYQKIRKNKTISEDQAAEIMFQIMLTIEYIHGQNIVHRDIKPENILIVNNESLNIKIGDFGNASYIKPGSKLIGGFGTPYYLAPEILKGPYDEKIDIWSCGILLYVLLTGKPPYPSRDSVSIKASILTKPFQVNDSNLKTSGLLKDFINKLLEIDPEKRASAEQALYHPWLSQVRNKSENLMNFISTSSKIDISPGTCSTMHFCKYDSKNLLEVEKSKDKFKDVDLNVMNMLKKAGLKEKQAGKGLLKQVADGNFSKKAVEYRMKFEGSEYKEKSTFSNGNLPDFVIKSRTLSMFS</sequence>
<keyword evidence="2 11" id="KW-0723">Serine/threonine-protein kinase</keyword>
<dbReference type="SUPFAM" id="SSF56112">
    <property type="entry name" value="Protein kinase-like (PK-like)"/>
    <property type="match status" value="1"/>
</dbReference>
<feature type="active site" description="Proton acceptor" evidence="7">
    <location>
        <position position="168"/>
    </location>
</feature>
<feature type="domain" description="Protein kinase" evidence="12">
    <location>
        <begin position="44"/>
        <end position="300"/>
    </location>
</feature>
<dbReference type="InterPro" id="IPR000719">
    <property type="entry name" value="Prot_kinase_dom"/>
</dbReference>
<proteinExistence type="inferred from homology"/>
<dbReference type="PROSITE" id="PS00107">
    <property type="entry name" value="PROTEIN_KINASE_ATP"/>
    <property type="match status" value="1"/>
</dbReference>
<comment type="subunit">
    <text evidence="1">Monomer.</text>
</comment>
<reference evidence="13 14" key="1">
    <citation type="submission" date="2016-11" db="EMBL/GenBank/DDBJ databases">
        <title>The macronuclear genome of Stentor coeruleus: a giant cell with tiny introns.</title>
        <authorList>
            <person name="Slabodnick M."/>
            <person name="Ruby J.G."/>
            <person name="Reiff S.B."/>
            <person name="Swart E.C."/>
            <person name="Gosai S."/>
            <person name="Prabakaran S."/>
            <person name="Witkowska E."/>
            <person name="Larue G.E."/>
            <person name="Fisher S."/>
            <person name="Freeman R.M."/>
            <person name="Gunawardena J."/>
            <person name="Chu W."/>
            <person name="Stover N.A."/>
            <person name="Gregory B.D."/>
            <person name="Nowacki M."/>
            <person name="Derisi J."/>
            <person name="Roy S.W."/>
            <person name="Marshall W.F."/>
            <person name="Sood P."/>
        </authorList>
    </citation>
    <scope>NUCLEOTIDE SEQUENCE [LARGE SCALE GENOMIC DNA]</scope>
    <source>
        <strain evidence="13">WM001</strain>
    </source>
</reference>
<evidence type="ECO:0000256" key="9">
    <source>
        <dbReference type="PIRSR" id="PIRSR630616-3"/>
    </source>
</evidence>
<dbReference type="PROSITE" id="PS00108">
    <property type="entry name" value="PROTEIN_KINASE_ST"/>
    <property type="match status" value="1"/>
</dbReference>
<comment type="caution">
    <text evidence="13">The sequence shown here is derived from an EMBL/GenBank/DDBJ whole genome shotgun (WGS) entry which is preliminary data.</text>
</comment>
<dbReference type="Pfam" id="PF00069">
    <property type="entry name" value="Pkinase"/>
    <property type="match status" value="1"/>
</dbReference>
<name>A0A1R2CZZ4_9CILI</name>
<dbReference type="OrthoDB" id="5794026at2759"/>
<dbReference type="SMART" id="SM00220">
    <property type="entry name" value="S_TKc"/>
    <property type="match status" value="1"/>
</dbReference>
<evidence type="ECO:0000256" key="11">
    <source>
        <dbReference type="RuleBase" id="RU000304"/>
    </source>
</evidence>
<evidence type="ECO:0000256" key="3">
    <source>
        <dbReference type="ARBA" id="ARBA00022679"/>
    </source>
</evidence>
<dbReference type="PANTHER" id="PTHR24350">
    <property type="entry name" value="SERINE/THREONINE-PROTEIN KINASE IAL-RELATED"/>
    <property type="match status" value="1"/>
</dbReference>
<evidence type="ECO:0000256" key="6">
    <source>
        <dbReference type="ARBA" id="ARBA00022840"/>
    </source>
</evidence>
<dbReference type="PROSITE" id="PS50011">
    <property type="entry name" value="PROTEIN_KINASE_DOM"/>
    <property type="match status" value="1"/>
</dbReference>
<evidence type="ECO:0000256" key="1">
    <source>
        <dbReference type="ARBA" id="ARBA00011245"/>
    </source>
</evidence>
<evidence type="ECO:0000256" key="7">
    <source>
        <dbReference type="PIRSR" id="PIRSR630616-1"/>
    </source>
</evidence>
<dbReference type="EMBL" id="MPUH01000024">
    <property type="protein sequence ID" value="OMJ94551.1"/>
    <property type="molecule type" value="Genomic_DNA"/>
</dbReference>
<dbReference type="Gene3D" id="1.10.510.10">
    <property type="entry name" value="Transferase(Phosphotransferase) domain 1"/>
    <property type="match status" value="1"/>
</dbReference>
<keyword evidence="4 8" id="KW-0547">Nucleotide-binding</keyword>
<gene>
    <name evidence="13" type="ORF">SteCoe_2191</name>
</gene>
<keyword evidence="5" id="KW-0418">Kinase</keyword>
<accession>A0A1R2CZZ4</accession>